<name>A0A1C0AVZ7_9BACT</name>
<protein>
    <submittedName>
        <fullName evidence="3">Putative membrane protein</fullName>
    </submittedName>
</protein>
<dbReference type="RefSeq" id="WP_066179603.1">
    <property type="nucleotide sequence ID" value="NZ_CP036246.2"/>
</dbReference>
<keyword evidence="4" id="KW-1185">Reference proteome</keyword>
<organism evidence="3 5">
    <name type="scientific">Arcobacter porcinus</name>
    <dbReference type="NCBI Taxonomy" id="1935204"/>
    <lineage>
        <taxon>Bacteria</taxon>
        <taxon>Pseudomonadati</taxon>
        <taxon>Campylobacterota</taxon>
        <taxon>Epsilonproteobacteria</taxon>
        <taxon>Campylobacterales</taxon>
        <taxon>Arcobacteraceae</taxon>
        <taxon>Arcobacter</taxon>
    </lineage>
</organism>
<reference evidence="3 5" key="3">
    <citation type="submission" date="2019-09" db="EMBL/GenBank/DDBJ databases">
        <title>Taxonomic note: a critical rebuttal of the proposed division of the genus Arcobacter into six genera, emended descriptions of Arcobacter anaerophilus and the genus Arcobacter, and an assessment of genus-level boundaries for Epsilonproteobacteria using in silico genomic comparator tools.</title>
        <authorList>
            <person name="On S.L.W."/>
            <person name="Miller W.G."/>
            <person name="Biggs P."/>
            <person name="Cornelius A."/>
            <person name="Vandamme P."/>
        </authorList>
    </citation>
    <scope>NUCLEOTIDE SEQUENCE [LARGE SCALE GENOMIC DNA]</scope>
    <source>
        <strain evidence="3 5">CCUG 56899</strain>
    </source>
</reference>
<reference evidence="3 5" key="2">
    <citation type="submission" date="2019-09" db="EMBL/GenBank/DDBJ databases">
        <title>Complete genome sequencing of four Arcobacter species reveals a diverse suite of mobile elements.</title>
        <authorList>
            <person name="Miller W.G."/>
            <person name="Yee E."/>
            <person name="Bono J.L."/>
        </authorList>
    </citation>
    <scope>NUCLEOTIDE SEQUENCE [LARGE SCALE GENOMIC DNA]</scope>
    <source>
        <strain evidence="3 5">CCUG 56899</strain>
    </source>
</reference>
<dbReference type="Proteomes" id="UP000322644">
    <property type="component" value="Chromosome"/>
</dbReference>
<dbReference type="AlphaFoldDB" id="A0A1C0AVZ7"/>
<dbReference type="EMBL" id="CP036246">
    <property type="protein sequence ID" value="QEP41049.1"/>
    <property type="molecule type" value="Genomic_DNA"/>
</dbReference>
<evidence type="ECO:0000313" key="5">
    <source>
        <dbReference type="Proteomes" id="UP000322644"/>
    </source>
</evidence>
<keyword evidence="1" id="KW-0472">Membrane</keyword>
<feature type="transmembrane region" description="Helical" evidence="1">
    <location>
        <begin position="12"/>
        <end position="39"/>
    </location>
</feature>
<dbReference type="KEGG" id="apoc:APORC_1466"/>
<evidence type="ECO:0000313" key="4">
    <source>
        <dbReference type="Proteomes" id="UP000093159"/>
    </source>
</evidence>
<proteinExistence type="predicted"/>
<reference evidence="2 4" key="1">
    <citation type="submission" date="2015-05" db="EMBL/GenBank/DDBJ databases">
        <authorList>
            <person name="Rovetto F."/>
            <person name="Cocolin L."/>
            <person name="Illeghems K."/>
            <person name="Van Nieuwerburgh F."/>
            <person name="Houf K."/>
        </authorList>
    </citation>
    <scope>NUCLEOTIDE SEQUENCE [LARGE SCALE GENOMIC DNA]</scope>
    <source>
        <strain evidence="2 4">117434</strain>
    </source>
</reference>
<dbReference type="OrthoDB" id="5365957at2"/>
<keyword evidence="1" id="KW-0812">Transmembrane</keyword>
<accession>A0A1C0AVZ7</accession>
<feature type="transmembrane region" description="Helical" evidence="1">
    <location>
        <begin position="45"/>
        <end position="64"/>
    </location>
</feature>
<evidence type="ECO:0000256" key="1">
    <source>
        <dbReference type="SAM" id="Phobius"/>
    </source>
</evidence>
<dbReference type="GeneID" id="60358928"/>
<keyword evidence="1" id="KW-1133">Transmembrane helix</keyword>
<dbReference type="Proteomes" id="UP000093159">
    <property type="component" value="Unassembled WGS sequence"/>
</dbReference>
<evidence type="ECO:0000313" key="2">
    <source>
        <dbReference type="EMBL" id="OCL90883.1"/>
    </source>
</evidence>
<gene>
    <name evidence="2" type="ORF">AAX28_01702</name>
    <name evidence="3" type="ORF">APORC_1466</name>
</gene>
<evidence type="ECO:0000313" key="3">
    <source>
        <dbReference type="EMBL" id="QEP41049.1"/>
    </source>
</evidence>
<sequence>MLPINSLDKCLFIFLYNFANIGKLHIYILAIYIAISIYFGVNDGQIAIAFVLWLIMLILLAIDINDKFKREFKRYKQYLKLKRIRSYKGR</sequence>
<dbReference type="EMBL" id="LDIR01000003">
    <property type="protein sequence ID" value="OCL90883.1"/>
    <property type="molecule type" value="Genomic_DNA"/>
</dbReference>